<protein>
    <recommendedName>
        <fullName evidence="5">DUF732 domain-containing protein</fullName>
    </recommendedName>
</protein>
<name>C7NIV5_KYTSD</name>
<dbReference type="EMBL" id="CP001686">
    <property type="protein sequence ID" value="ACV05180.1"/>
    <property type="molecule type" value="Genomic_DNA"/>
</dbReference>
<evidence type="ECO:0000256" key="1">
    <source>
        <dbReference type="SAM" id="MobiDB-lite"/>
    </source>
</evidence>
<feature type="region of interest" description="Disordered" evidence="1">
    <location>
        <begin position="32"/>
        <end position="112"/>
    </location>
</feature>
<evidence type="ECO:0000313" key="3">
    <source>
        <dbReference type="EMBL" id="ACV05180.1"/>
    </source>
</evidence>
<dbReference type="AlphaFoldDB" id="C7NIV5"/>
<reference evidence="3 4" key="1">
    <citation type="journal article" date="2009" name="Stand. Genomic Sci.">
        <title>Complete genome sequence of Kytococcus sedentarius type strain (541).</title>
        <authorList>
            <person name="Sims D."/>
            <person name="Brettin T."/>
            <person name="Detter J.C."/>
            <person name="Han C."/>
            <person name="Lapidus A."/>
            <person name="Copeland A."/>
            <person name="Glavina Del Rio T."/>
            <person name="Nolan M."/>
            <person name="Chen F."/>
            <person name="Lucas S."/>
            <person name="Tice H."/>
            <person name="Cheng J.F."/>
            <person name="Bruce D."/>
            <person name="Goodwin L."/>
            <person name="Pitluck S."/>
            <person name="Ovchinnikova G."/>
            <person name="Pati A."/>
            <person name="Ivanova N."/>
            <person name="Mavrommatis K."/>
            <person name="Chen A."/>
            <person name="Palaniappan K."/>
            <person name="D'haeseleer P."/>
            <person name="Chain P."/>
            <person name="Bristow J."/>
            <person name="Eisen J.A."/>
            <person name="Markowitz V."/>
            <person name="Hugenholtz P."/>
            <person name="Schneider S."/>
            <person name="Goker M."/>
            <person name="Pukall R."/>
            <person name="Kyrpides N.C."/>
            <person name="Klenk H.P."/>
        </authorList>
    </citation>
    <scope>NUCLEOTIDE SEQUENCE [LARGE SCALE GENOMIC DNA]</scope>
    <source>
        <strain evidence="4">ATCC 14392 / DSM 20547 / JCM 11482 / CCUG 33030 / NBRC 15357 / NCTC 11040 / CCM 314 / 541</strain>
    </source>
</reference>
<keyword evidence="2" id="KW-0732">Signal</keyword>
<proteinExistence type="predicted"/>
<accession>C7NIV5</accession>
<evidence type="ECO:0000256" key="2">
    <source>
        <dbReference type="SAM" id="SignalP"/>
    </source>
</evidence>
<dbReference type="KEGG" id="kse:Ksed_00850"/>
<feature type="chain" id="PRO_5002980966" description="DUF732 domain-containing protein" evidence="2">
    <location>
        <begin position="29"/>
        <end position="207"/>
    </location>
</feature>
<evidence type="ECO:0008006" key="5">
    <source>
        <dbReference type="Google" id="ProtNLM"/>
    </source>
</evidence>
<sequence>MNSSPLTGPSARLTRLLQLSLVPVAALALSACGGEEETPAESESSVSSTTQESSAPADESSAPANESSAPANESSAPGEESSASEDAASEDPGEEPTSDPSLTGGGEGGALNITSFHDMIGIDKKVDSLSAPEACGYLQGAMANPASFDDPAAGAQGVRDLAKVAPTEVRGAMQSLAATMSSVSGPEDPALGAQLGQVEEACMSAAG</sequence>
<dbReference type="HOGENOM" id="CLU_1324951_0_0_11"/>
<organism evidence="3 4">
    <name type="scientific">Kytococcus sedentarius (strain ATCC 14392 / DSM 20547 / JCM 11482 / CCUG 33030 / NBRC 15357 / NCTC 11040 / CCM 314 / 541)</name>
    <name type="common">Micrococcus sedentarius</name>
    <dbReference type="NCBI Taxonomy" id="478801"/>
    <lineage>
        <taxon>Bacteria</taxon>
        <taxon>Bacillati</taxon>
        <taxon>Actinomycetota</taxon>
        <taxon>Actinomycetes</taxon>
        <taxon>Micrococcales</taxon>
        <taxon>Kytococcaceae</taxon>
        <taxon>Kytococcus</taxon>
    </lineage>
</organism>
<dbReference type="RefSeq" id="WP_012801599.1">
    <property type="nucleotide sequence ID" value="NC_013169.1"/>
</dbReference>
<feature type="compositionally biased region" description="Acidic residues" evidence="1">
    <location>
        <begin position="87"/>
        <end position="97"/>
    </location>
</feature>
<feature type="compositionally biased region" description="Low complexity" evidence="1">
    <location>
        <begin position="41"/>
        <end position="86"/>
    </location>
</feature>
<gene>
    <name evidence="3" type="ordered locus">Ksed_00850</name>
</gene>
<keyword evidence="4" id="KW-1185">Reference proteome</keyword>
<dbReference type="Proteomes" id="UP000006666">
    <property type="component" value="Chromosome"/>
</dbReference>
<evidence type="ECO:0000313" key="4">
    <source>
        <dbReference type="Proteomes" id="UP000006666"/>
    </source>
</evidence>
<feature type="signal peptide" evidence="2">
    <location>
        <begin position="1"/>
        <end position="28"/>
    </location>
</feature>